<name>A0A4R6U083_9BURK</name>
<protein>
    <submittedName>
        <fullName evidence="1">Uncharacterized protein</fullName>
    </submittedName>
</protein>
<dbReference type="Proteomes" id="UP000295510">
    <property type="component" value="Unassembled WGS sequence"/>
</dbReference>
<proteinExistence type="predicted"/>
<keyword evidence="2" id="KW-1185">Reference proteome</keyword>
<accession>A0A4R6U083</accession>
<dbReference type="AlphaFoldDB" id="A0A4R6U083"/>
<evidence type="ECO:0000313" key="1">
    <source>
        <dbReference type="EMBL" id="TDQ38063.1"/>
    </source>
</evidence>
<gene>
    <name evidence="1" type="ORF">DFR43_1225</name>
</gene>
<dbReference type="EMBL" id="SNYL01000022">
    <property type="protein sequence ID" value="TDQ38063.1"/>
    <property type="molecule type" value="Genomic_DNA"/>
</dbReference>
<dbReference type="OrthoDB" id="5567366at2"/>
<comment type="caution">
    <text evidence="1">The sequence shown here is derived from an EMBL/GenBank/DDBJ whole genome shotgun (WGS) entry which is preliminary data.</text>
</comment>
<sequence length="314" mass="34837">MSNSDDDYPEIGKRRRGMVLVCHGDDRPDQFADWLQPLVVEFERLSSLASEFGIELTPEDGASPIVSVIDFCERLGIEFSSTFWEGFLISGVYHLGWIKVGTVRSASAHGRKLIRKLEKQADRAIRQAVIRDIQRIKDLDEFIERTADDRVGLREKIAALTETVHATKLALDAANEKLSKAAESDTQEIDRACIRMASALLSGEACRVVAGPLVLWDDGVVYAICSWGGSPIPEGSSPAVLLEAVQQSGRRVVRVRDATVIGGFLNPVYRKGPASIKGWSRVWSHREKRPRNFTVEPPEYAEQVRKIHDALASG</sequence>
<reference evidence="1 2" key="1">
    <citation type="submission" date="2019-03" db="EMBL/GenBank/DDBJ databases">
        <title>Genomic Encyclopedia of Type Strains, Phase IV (KMG-IV): sequencing the most valuable type-strain genomes for metagenomic binning, comparative biology and taxonomic classification.</title>
        <authorList>
            <person name="Goeker M."/>
        </authorList>
    </citation>
    <scope>NUCLEOTIDE SEQUENCE [LARGE SCALE GENOMIC DNA]</scope>
    <source>
        <strain evidence="1 2">DSM 19605</strain>
    </source>
</reference>
<evidence type="ECO:0000313" key="2">
    <source>
        <dbReference type="Proteomes" id="UP000295510"/>
    </source>
</evidence>
<organism evidence="1 2">
    <name type="scientific">Tepidicella xavieri</name>
    <dbReference type="NCBI Taxonomy" id="360241"/>
    <lineage>
        <taxon>Bacteria</taxon>
        <taxon>Pseudomonadati</taxon>
        <taxon>Pseudomonadota</taxon>
        <taxon>Betaproteobacteria</taxon>
        <taxon>Burkholderiales</taxon>
        <taxon>Tepidicella</taxon>
    </lineage>
</organism>
<dbReference type="RefSeq" id="WP_133599368.1">
    <property type="nucleotide sequence ID" value="NZ_SNYL01000022.1"/>
</dbReference>